<gene>
    <name evidence="14" type="ORF">CTZ28_30165</name>
</gene>
<dbReference type="SUPFAM" id="SSF52540">
    <property type="entry name" value="P-loop containing nucleoside triphosphate hydrolases"/>
    <property type="match status" value="1"/>
</dbReference>
<dbReference type="SUPFAM" id="SSF90123">
    <property type="entry name" value="ABC transporter transmembrane region"/>
    <property type="match status" value="1"/>
</dbReference>
<evidence type="ECO:0000256" key="8">
    <source>
        <dbReference type="ARBA" id="ARBA00022989"/>
    </source>
</evidence>
<comment type="similarity">
    <text evidence="10">Belongs to the ABC transporter superfamily. Siderophore-Fe(3+) uptake transporter (SIUT) (TC 3.A.1.21) family.</text>
</comment>
<evidence type="ECO:0000256" key="3">
    <source>
        <dbReference type="ARBA" id="ARBA00022475"/>
    </source>
</evidence>
<dbReference type="GO" id="GO:0005524">
    <property type="term" value="F:ATP binding"/>
    <property type="evidence" value="ECO:0007669"/>
    <property type="project" value="UniProtKB-KW"/>
</dbReference>
<dbReference type="Pfam" id="PF00005">
    <property type="entry name" value="ABC_tran"/>
    <property type="match status" value="1"/>
</dbReference>
<evidence type="ECO:0000259" key="13">
    <source>
        <dbReference type="PROSITE" id="PS50929"/>
    </source>
</evidence>
<dbReference type="EMBL" id="PENI01000023">
    <property type="protein sequence ID" value="RMB82391.1"/>
    <property type="molecule type" value="Genomic_DNA"/>
</dbReference>
<dbReference type="Pfam" id="PF00664">
    <property type="entry name" value="ABC_membrane"/>
    <property type="match status" value="1"/>
</dbReference>
<keyword evidence="2" id="KW-0813">Transport</keyword>
<dbReference type="OrthoDB" id="9806127at2"/>
<accession>A0A3M0HYR1</accession>
<dbReference type="SMART" id="SM00382">
    <property type="entry name" value="AAA"/>
    <property type="match status" value="1"/>
</dbReference>
<feature type="transmembrane region" description="Helical" evidence="11">
    <location>
        <begin position="52"/>
        <end position="71"/>
    </location>
</feature>
<evidence type="ECO:0000313" key="14">
    <source>
        <dbReference type="EMBL" id="RMB82391.1"/>
    </source>
</evidence>
<evidence type="ECO:0000256" key="1">
    <source>
        <dbReference type="ARBA" id="ARBA00004429"/>
    </source>
</evidence>
<comment type="subcellular location">
    <subcellularLocation>
        <location evidence="1">Cell inner membrane</location>
        <topology evidence="1">Multi-pass membrane protein</topology>
    </subcellularLocation>
</comment>
<dbReference type="GO" id="GO:0140359">
    <property type="term" value="F:ABC-type transporter activity"/>
    <property type="evidence" value="ECO:0007669"/>
    <property type="project" value="InterPro"/>
</dbReference>
<feature type="transmembrane region" description="Helical" evidence="11">
    <location>
        <begin position="131"/>
        <end position="151"/>
    </location>
</feature>
<dbReference type="InterPro" id="IPR039421">
    <property type="entry name" value="Type_1_exporter"/>
</dbReference>
<dbReference type="InterPro" id="IPR011527">
    <property type="entry name" value="ABC1_TM_dom"/>
</dbReference>
<organism evidence="14 15">
    <name type="scientific">Streptomyces shenzhenensis</name>
    <dbReference type="NCBI Taxonomy" id="943815"/>
    <lineage>
        <taxon>Bacteria</taxon>
        <taxon>Bacillati</taxon>
        <taxon>Actinomycetota</taxon>
        <taxon>Actinomycetes</taxon>
        <taxon>Kitasatosporales</taxon>
        <taxon>Streptomycetaceae</taxon>
        <taxon>Streptomyces</taxon>
    </lineage>
</organism>
<dbReference type="InterPro" id="IPR017871">
    <property type="entry name" value="ABC_transporter-like_CS"/>
</dbReference>
<dbReference type="Gene3D" id="1.20.1560.10">
    <property type="entry name" value="ABC transporter type 1, transmembrane domain"/>
    <property type="match status" value="1"/>
</dbReference>
<keyword evidence="8 11" id="KW-1133">Transmembrane helix</keyword>
<keyword evidence="4" id="KW-0997">Cell inner membrane</keyword>
<dbReference type="FunFam" id="3.40.50.300:FF:000221">
    <property type="entry name" value="Multidrug ABC transporter ATP-binding protein"/>
    <property type="match status" value="1"/>
</dbReference>
<evidence type="ECO:0000259" key="12">
    <source>
        <dbReference type="PROSITE" id="PS50893"/>
    </source>
</evidence>
<dbReference type="GO" id="GO:0005886">
    <property type="term" value="C:plasma membrane"/>
    <property type="evidence" value="ECO:0007669"/>
    <property type="project" value="UniProtKB-SubCell"/>
</dbReference>
<dbReference type="GO" id="GO:0034040">
    <property type="term" value="F:ATPase-coupled lipid transmembrane transporter activity"/>
    <property type="evidence" value="ECO:0007669"/>
    <property type="project" value="TreeGrafter"/>
</dbReference>
<dbReference type="PROSITE" id="PS50929">
    <property type="entry name" value="ABC_TM1F"/>
    <property type="match status" value="1"/>
</dbReference>
<dbReference type="Proteomes" id="UP000270471">
    <property type="component" value="Unassembled WGS sequence"/>
</dbReference>
<evidence type="ECO:0000256" key="11">
    <source>
        <dbReference type="SAM" id="Phobius"/>
    </source>
</evidence>
<dbReference type="PROSITE" id="PS50893">
    <property type="entry name" value="ABC_TRANSPORTER_2"/>
    <property type="match status" value="1"/>
</dbReference>
<evidence type="ECO:0000256" key="5">
    <source>
        <dbReference type="ARBA" id="ARBA00022692"/>
    </source>
</evidence>
<sequence length="576" mass="62317">MIRRMLRVMGDDAPTLRLLIALTVVGAVLQGVAFALLVPLIQALLEGDFSRLWLWIALEATILVVFSVLNYRTKMLGLSSSASLTLHLWQRLGDHIAKLPLGWFDAEKVGSVSRLASVGVFSVSGFPTQMLGMLINAFVTPAVVVALMFVFQWQLALVAAITAPLLWAAYQIAGAIVAAVDRRTHGANVRTANRLIEFAQTQPVLRAFGRTAQGHKLLDDALVAQRKADNTLIAWGGVVGDGIFRLTVQAAFTAILLTGIALTAGTTIGPVQLIALLILATRFVQPLMEGAAAGGAMRTVRNNLDRMDTVFGTSPLPEPMSAVSLGEPSVEFEDVRFGYDDREVLHDVSFTAAPRTMTALVGPSGSGKTTITRLVARFWDIGSGAVRIAGEDVRSMPVEHLMGQLSFVFQEVYLFSGTIRDNILMARSDATEDQLREAIRLARVDEITSRLPHGLDTPVGEGGSALSGGERQRVSIARAILKDAPIVLLDEATAALDAENEALVQDALNALTANRTLIVVAHRLQTIAAADQILFLEHGKIVERGAHDELIDVQGRYADFWRERSRARGWRLGTRG</sequence>
<dbReference type="Gene3D" id="3.40.50.300">
    <property type="entry name" value="P-loop containing nucleotide triphosphate hydrolases"/>
    <property type="match status" value="1"/>
</dbReference>
<dbReference type="InterPro" id="IPR003593">
    <property type="entry name" value="AAA+_ATPase"/>
</dbReference>
<dbReference type="AlphaFoldDB" id="A0A3M0HYR1"/>
<keyword evidence="7" id="KW-0067">ATP-binding</keyword>
<dbReference type="GO" id="GO:0016887">
    <property type="term" value="F:ATP hydrolysis activity"/>
    <property type="evidence" value="ECO:0007669"/>
    <property type="project" value="InterPro"/>
</dbReference>
<dbReference type="PANTHER" id="PTHR24221">
    <property type="entry name" value="ATP-BINDING CASSETTE SUB-FAMILY B"/>
    <property type="match status" value="1"/>
</dbReference>
<feature type="domain" description="ABC transmembrane type-1" evidence="13">
    <location>
        <begin position="18"/>
        <end position="299"/>
    </location>
</feature>
<evidence type="ECO:0000256" key="7">
    <source>
        <dbReference type="ARBA" id="ARBA00022840"/>
    </source>
</evidence>
<dbReference type="PROSITE" id="PS00211">
    <property type="entry name" value="ABC_TRANSPORTER_1"/>
    <property type="match status" value="1"/>
</dbReference>
<dbReference type="InterPro" id="IPR003439">
    <property type="entry name" value="ABC_transporter-like_ATP-bd"/>
</dbReference>
<feature type="transmembrane region" description="Helical" evidence="11">
    <location>
        <begin position="254"/>
        <end position="279"/>
    </location>
</feature>
<proteinExistence type="inferred from homology"/>
<dbReference type="PANTHER" id="PTHR24221:SF397">
    <property type="entry name" value="ABC TRANSPORTER, ATP-BINDING TRANSMEMBRANE PROTEIN"/>
    <property type="match status" value="1"/>
</dbReference>
<evidence type="ECO:0000256" key="6">
    <source>
        <dbReference type="ARBA" id="ARBA00022741"/>
    </source>
</evidence>
<feature type="domain" description="ABC transporter" evidence="12">
    <location>
        <begin position="330"/>
        <end position="563"/>
    </location>
</feature>
<keyword evidence="3" id="KW-1003">Cell membrane</keyword>
<evidence type="ECO:0000256" key="9">
    <source>
        <dbReference type="ARBA" id="ARBA00023136"/>
    </source>
</evidence>
<evidence type="ECO:0000256" key="2">
    <source>
        <dbReference type="ARBA" id="ARBA00022448"/>
    </source>
</evidence>
<evidence type="ECO:0000256" key="10">
    <source>
        <dbReference type="ARBA" id="ARBA00023455"/>
    </source>
</evidence>
<keyword evidence="6" id="KW-0547">Nucleotide-binding</keyword>
<protein>
    <submittedName>
        <fullName evidence="14">ABC transporter</fullName>
    </submittedName>
</protein>
<name>A0A3M0HYR1_9ACTN</name>
<keyword evidence="15" id="KW-1185">Reference proteome</keyword>
<evidence type="ECO:0000256" key="4">
    <source>
        <dbReference type="ARBA" id="ARBA00022519"/>
    </source>
</evidence>
<dbReference type="InterPro" id="IPR036640">
    <property type="entry name" value="ABC1_TM_sf"/>
</dbReference>
<keyword evidence="9 11" id="KW-0472">Membrane</keyword>
<keyword evidence="5 11" id="KW-0812">Transmembrane</keyword>
<dbReference type="CDD" id="cd07346">
    <property type="entry name" value="ABC_6TM_exporters"/>
    <property type="match status" value="1"/>
</dbReference>
<dbReference type="InterPro" id="IPR027417">
    <property type="entry name" value="P-loop_NTPase"/>
</dbReference>
<evidence type="ECO:0000313" key="15">
    <source>
        <dbReference type="Proteomes" id="UP000270471"/>
    </source>
</evidence>
<reference evidence="14 15" key="1">
    <citation type="submission" date="2017-11" db="EMBL/GenBank/DDBJ databases">
        <title>Draft genome of actinobacteria isolated from guarana (Paullinia cupana (Mart.) Ducke.</title>
        <authorList>
            <person name="Siqueira K.A."/>
            <person name="Liotti R.G."/>
            <person name="Mendes T.A.O."/>
            <person name="Soares M.A."/>
        </authorList>
    </citation>
    <scope>NUCLEOTIDE SEQUENCE [LARGE SCALE GENOMIC DNA]</scope>
    <source>
        <strain evidence="14 15">193</strain>
    </source>
</reference>
<feature type="transmembrane region" description="Helical" evidence="11">
    <location>
        <begin position="157"/>
        <end position="180"/>
    </location>
</feature>
<dbReference type="RefSeq" id="WP_121892908.1">
    <property type="nucleotide sequence ID" value="NZ_PENI01000023.1"/>
</dbReference>
<comment type="caution">
    <text evidence="14">The sequence shown here is derived from an EMBL/GenBank/DDBJ whole genome shotgun (WGS) entry which is preliminary data.</text>
</comment>
<feature type="transmembrane region" description="Helical" evidence="11">
    <location>
        <begin position="20"/>
        <end position="40"/>
    </location>
</feature>